<dbReference type="Pfam" id="PF06025">
    <property type="entry name" value="DUF913"/>
    <property type="match status" value="2"/>
</dbReference>
<gene>
    <name evidence="2" type="ORF">Anapl_17958</name>
</gene>
<dbReference type="EMBL" id="KB748316">
    <property type="protein sequence ID" value="EOA93149.1"/>
    <property type="molecule type" value="Genomic_DNA"/>
</dbReference>
<proteinExistence type="predicted"/>
<sequence length="154" mass="16134">MESSSPGPSAAEPAVPSTSAAVALSPRSVMDGSLPTSLKHIISNAEYYGPSLFLLATEVVTVFVFQEPSLLSSLQDNGLTDVMLHALLIKDVSFGGTPRDFNTLLGPPHHPFWGLPPGSSHQGGDTASNLGSAVDELMRHQPTLKTDATTAIIK</sequence>
<keyword evidence="3" id="KW-1185">Reference proteome</keyword>
<protein>
    <submittedName>
        <fullName evidence="2">E3 ubiquitin-protein ligase HUWE1</fullName>
    </submittedName>
</protein>
<feature type="non-terminal residue" evidence="2">
    <location>
        <position position="154"/>
    </location>
</feature>
<dbReference type="InterPro" id="IPR010314">
    <property type="entry name" value="E3_Ub_ligase_DUF913"/>
</dbReference>
<dbReference type="AlphaFoldDB" id="R0KVH1"/>
<evidence type="ECO:0000259" key="1">
    <source>
        <dbReference type="Pfam" id="PF06025"/>
    </source>
</evidence>
<feature type="domain" description="DUF913" evidence="1">
    <location>
        <begin position="25"/>
        <end position="93"/>
    </location>
</feature>
<evidence type="ECO:0000313" key="2">
    <source>
        <dbReference type="EMBL" id="EOA93149.1"/>
    </source>
</evidence>
<feature type="domain" description="DUF913" evidence="1">
    <location>
        <begin position="122"/>
        <end position="154"/>
    </location>
</feature>
<dbReference type="Proteomes" id="UP000296049">
    <property type="component" value="Unassembled WGS sequence"/>
</dbReference>
<organism evidence="2 3">
    <name type="scientific">Anas platyrhynchos</name>
    <name type="common">Mallard</name>
    <name type="synonym">Anas boschas</name>
    <dbReference type="NCBI Taxonomy" id="8839"/>
    <lineage>
        <taxon>Eukaryota</taxon>
        <taxon>Metazoa</taxon>
        <taxon>Chordata</taxon>
        <taxon>Craniata</taxon>
        <taxon>Vertebrata</taxon>
        <taxon>Euteleostomi</taxon>
        <taxon>Archelosauria</taxon>
        <taxon>Archosauria</taxon>
        <taxon>Dinosauria</taxon>
        <taxon>Saurischia</taxon>
        <taxon>Theropoda</taxon>
        <taxon>Coelurosauria</taxon>
        <taxon>Aves</taxon>
        <taxon>Neognathae</taxon>
        <taxon>Galloanserae</taxon>
        <taxon>Anseriformes</taxon>
        <taxon>Anatidae</taxon>
        <taxon>Anatinae</taxon>
        <taxon>Anas</taxon>
    </lineage>
</organism>
<reference evidence="3" key="1">
    <citation type="journal article" date="2013" name="Nat. Genet.">
        <title>The duck genome and transcriptome provide insight into an avian influenza virus reservoir species.</title>
        <authorList>
            <person name="Huang Y."/>
            <person name="Li Y."/>
            <person name="Burt D.W."/>
            <person name="Chen H."/>
            <person name="Zhang Y."/>
            <person name="Qian W."/>
            <person name="Kim H."/>
            <person name="Gan S."/>
            <person name="Zhao Y."/>
            <person name="Li J."/>
            <person name="Yi K."/>
            <person name="Feng H."/>
            <person name="Zhu P."/>
            <person name="Li B."/>
            <person name="Liu Q."/>
            <person name="Fairley S."/>
            <person name="Magor K.E."/>
            <person name="Du Z."/>
            <person name="Hu X."/>
            <person name="Goodman L."/>
            <person name="Tafer H."/>
            <person name="Vignal A."/>
            <person name="Lee T."/>
            <person name="Kim K.W."/>
            <person name="Sheng Z."/>
            <person name="An Y."/>
            <person name="Searle S."/>
            <person name="Herrero J."/>
            <person name="Groenen M.A."/>
            <person name="Crooijmans R.P."/>
            <person name="Faraut T."/>
            <person name="Cai Q."/>
            <person name="Webster R.G."/>
            <person name="Aldridge J.R."/>
            <person name="Warren W.C."/>
            <person name="Bartschat S."/>
            <person name="Kehr S."/>
            <person name="Marz M."/>
            <person name="Stadler P.F."/>
            <person name="Smith J."/>
            <person name="Kraus R.H."/>
            <person name="Zhao Y."/>
            <person name="Ren L."/>
            <person name="Fei J."/>
            <person name="Morisson M."/>
            <person name="Kaiser P."/>
            <person name="Griffin D.K."/>
            <person name="Rao M."/>
            <person name="Pitel F."/>
            <person name="Wang J."/>
            <person name="Li N."/>
        </authorList>
    </citation>
    <scope>NUCLEOTIDE SEQUENCE [LARGE SCALE GENOMIC DNA]</scope>
</reference>
<accession>R0KVH1</accession>
<evidence type="ECO:0000313" key="3">
    <source>
        <dbReference type="Proteomes" id="UP000296049"/>
    </source>
</evidence>
<name>R0KVH1_ANAPL</name>